<comment type="function">
    <text evidence="9">Catalyzes the first step in the biosynthesis of NAD from nicotinic acid, the ATP-dependent synthesis of beta-nicotinate D-ribonucleotide from nicotinate and 5-phospho-D-ribose 1-phosphate. Helps prevent cellular oxidative stress via its role in NAD biosynthesis.</text>
</comment>
<evidence type="ECO:0000256" key="9">
    <source>
        <dbReference type="ARBA" id="ARBA00023426"/>
    </source>
</evidence>
<keyword evidence="5" id="KW-0597">Phosphoprotein</keyword>
<keyword evidence="7 11" id="KW-0662">Pyridine nucleotide biosynthesis</keyword>
<comment type="PTM">
    <text evidence="11">Transiently phosphorylated on a His residue during the reaction cycle. Phosphorylation strongly increases the affinity for substrates and increases the rate of nicotinate D-ribonucleotide production. Dephosphorylation regenerates the low-affinity form of the enzyme, leading to product release.</text>
</comment>
<dbReference type="AlphaFoldDB" id="A0AA35WEC0"/>
<evidence type="ECO:0000256" key="12">
    <source>
        <dbReference type="SAM" id="MobiDB-lite"/>
    </source>
</evidence>
<dbReference type="FunFam" id="3.20.20.70:FF:000076">
    <property type="entry name" value="Nicotinate phosphoribosyltransferase"/>
    <property type="match status" value="1"/>
</dbReference>
<dbReference type="InterPro" id="IPR013785">
    <property type="entry name" value="Aldolase_TIM"/>
</dbReference>
<evidence type="ECO:0000256" key="8">
    <source>
        <dbReference type="ARBA" id="ARBA00022679"/>
    </source>
</evidence>
<dbReference type="InterPro" id="IPR007229">
    <property type="entry name" value="Nic_PRibTrfase-Fam"/>
</dbReference>
<dbReference type="Gene3D" id="3.20.20.70">
    <property type="entry name" value="Aldolase class I"/>
    <property type="match status" value="1"/>
</dbReference>
<organism evidence="14 15">
    <name type="scientific">Geodia barretti</name>
    <name type="common">Barrett's horny sponge</name>
    <dbReference type="NCBI Taxonomy" id="519541"/>
    <lineage>
        <taxon>Eukaryota</taxon>
        <taxon>Metazoa</taxon>
        <taxon>Porifera</taxon>
        <taxon>Demospongiae</taxon>
        <taxon>Heteroscleromorpha</taxon>
        <taxon>Tetractinellida</taxon>
        <taxon>Astrophorina</taxon>
        <taxon>Geodiidae</taxon>
        <taxon>Geodia</taxon>
    </lineage>
</organism>
<feature type="domain" description="Nicotinate/nicotinamide phosphoribosyltransferase" evidence="13">
    <location>
        <begin position="55"/>
        <end position="248"/>
    </location>
</feature>
<evidence type="ECO:0000313" key="15">
    <source>
        <dbReference type="Proteomes" id="UP001174909"/>
    </source>
</evidence>
<comment type="caution">
    <text evidence="14">The sequence shown here is derived from an EMBL/GenBank/DDBJ whole genome shotgun (WGS) entry which is preliminary data.</text>
</comment>
<dbReference type="SUPFAM" id="SSF51690">
    <property type="entry name" value="Nicotinate/Quinolinate PRTase C-terminal domain-like"/>
    <property type="match status" value="1"/>
</dbReference>
<evidence type="ECO:0000256" key="3">
    <source>
        <dbReference type="ARBA" id="ARBA00013236"/>
    </source>
</evidence>
<evidence type="ECO:0000256" key="4">
    <source>
        <dbReference type="ARBA" id="ARBA00021569"/>
    </source>
</evidence>
<proteinExistence type="inferred from homology"/>
<dbReference type="GO" id="GO:0005829">
    <property type="term" value="C:cytosol"/>
    <property type="evidence" value="ECO:0007669"/>
    <property type="project" value="TreeGrafter"/>
</dbReference>
<keyword evidence="8 11" id="KW-0808">Transferase</keyword>
<dbReference type="GO" id="GO:0034355">
    <property type="term" value="P:NAD+ biosynthetic process via the salvage pathway"/>
    <property type="evidence" value="ECO:0007669"/>
    <property type="project" value="TreeGrafter"/>
</dbReference>
<dbReference type="Pfam" id="PF04095">
    <property type="entry name" value="NAPRTase"/>
    <property type="match status" value="1"/>
</dbReference>
<comment type="pathway">
    <text evidence="1 11">Cofactor biosynthesis; NAD(+) biosynthesis; nicotinate D-ribonucleotide from nicotinate: step 1/1.</text>
</comment>
<evidence type="ECO:0000313" key="14">
    <source>
        <dbReference type="EMBL" id="CAI8014156.1"/>
    </source>
</evidence>
<evidence type="ECO:0000256" key="6">
    <source>
        <dbReference type="ARBA" id="ARBA00022598"/>
    </source>
</evidence>
<dbReference type="PANTHER" id="PTHR11098">
    <property type="entry name" value="NICOTINATE PHOSPHORIBOSYLTRANSFERASE"/>
    <property type="match status" value="1"/>
</dbReference>
<name>A0AA35WEC0_GEOBA</name>
<evidence type="ECO:0000256" key="11">
    <source>
        <dbReference type="RuleBase" id="RU365100"/>
    </source>
</evidence>
<evidence type="ECO:0000256" key="5">
    <source>
        <dbReference type="ARBA" id="ARBA00022553"/>
    </source>
</evidence>
<dbReference type="EC" id="6.3.4.21" evidence="3 11"/>
<dbReference type="PIRSF" id="PIRSF000484">
    <property type="entry name" value="NAPRT"/>
    <property type="match status" value="1"/>
</dbReference>
<gene>
    <name evidence="14" type="ORF">GBAR_LOCUS8882</name>
</gene>
<protein>
    <recommendedName>
        <fullName evidence="4 11">Nicotinate phosphoribosyltransferase</fullName>
        <ecNumber evidence="3 11">6.3.4.21</ecNumber>
    </recommendedName>
</protein>
<dbReference type="SUPFAM" id="SSF54675">
    <property type="entry name" value="Nicotinate/Quinolinate PRTase N-terminal domain-like"/>
    <property type="match status" value="1"/>
</dbReference>
<evidence type="ECO:0000256" key="1">
    <source>
        <dbReference type="ARBA" id="ARBA00004952"/>
    </source>
</evidence>
<evidence type="ECO:0000256" key="2">
    <source>
        <dbReference type="ARBA" id="ARBA00010897"/>
    </source>
</evidence>
<sequence length="333" mass="36143">MREGEIFFPNEPVIEVSGPIIECQIAETFLINQINLESMLATKAARVVDAAAGKQVVDFASRRTHGLDAGIKFARVSYIAGFDGTSNVRAASLYEIPAVGTMAHSYISTFDSETDAFSNYAKSFPDSSTFLVDTYDTLNGVRNAIKVAHDMTTHGSSLRAIRLDSGDMARLSVHAREMLDHAGLGNVRILASSGLDEYSISDLVSSGAPIDGFGVGTRVGTSADAPYTDFVYKLVEYDGTPIVKLSEDKESLPAPKQVYRISDTEGMFERDVITDVDNPICNSNSSPILSQVMENGRTINESPHVNAIRRHHRERLEGLPPDLRGPTPNGTIL</sequence>
<accession>A0AA35WEC0</accession>
<evidence type="ECO:0000259" key="13">
    <source>
        <dbReference type="Pfam" id="PF04095"/>
    </source>
</evidence>
<evidence type="ECO:0000256" key="10">
    <source>
        <dbReference type="ARBA" id="ARBA00048668"/>
    </source>
</evidence>
<feature type="region of interest" description="Disordered" evidence="12">
    <location>
        <begin position="313"/>
        <end position="333"/>
    </location>
</feature>
<evidence type="ECO:0000256" key="7">
    <source>
        <dbReference type="ARBA" id="ARBA00022642"/>
    </source>
</evidence>
<dbReference type="Proteomes" id="UP001174909">
    <property type="component" value="Unassembled WGS sequence"/>
</dbReference>
<keyword evidence="6 11" id="KW-0436">Ligase</keyword>
<dbReference type="GO" id="GO:0004516">
    <property type="term" value="F:nicotinate phosphoribosyltransferase activity"/>
    <property type="evidence" value="ECO:0007669"/>
    <property type="project" value="UniProtKB-UniRule"/>
</dbReference>
<dbReference type="InterPro" id="IPR041525">
    <property type="entry name" value="N/Namide_PRibTrfase"/>
</dbReference>
<dbReference type="GO" id="GO:0016757">
    <property type="term" value="F:glycosyltransferase activity"/>
    <property type="evidence" value="ECO:0007669"/>
    <property type="project" value="UniProtKB-KW"/>
</dbReference>
<comment type="similarity">
    <text evidence="2 11">Belongs to the NAPRTase family.</text>
</comment>
<keyword evidence="15" id="KW-1185">Reference proteome</keyword>
<dbReference type="InterPro" id="IPR036068">
    <property type="entry name" value="Nicotinate_pribotase-like_C"/>
</dbReference>
<dbReference type="NCBIfam" id="NF009131">
    <property type="entry name" value="PRK12484.1"/>
    <property type="match status" value="1"/>
</dbReference>
<dbReference type="Gene3D" id="3.20.140.10">
    <property type="entry name" value="nicotinate phosphoribosyltransferase"/>
    <property type="match status" value="2"/>
</dbReference>
<dbReference type="EMBL" id="CASHTH010001345">
    <property type="protein sequence ID" value="CAI8014156.1"/>
    <property type="molecule type" value="Genomic_DNA"/>
</dbReference>
<reference evidence="14" key="1">
    <citation type="submission" date="2023-03" db="EMBL/GenBank/DDBJ databases">
        <authorList>
            <person name="Steffen K."/>
            <person name="Cardenas P."/>
        </authorList>
    </citation>
    <scope>NUCLEOTIDE SEQUENCE</scope>
</reference>
<dbReference type="NCBIfam" id="TIGR01513">
    <property type="entry name" value="NAPRTase_put"/>
    <property type="match status" value="1"/>
</dbReference>
<comment type="catalytic activity">
    <reaction evidence="10 11">
        <text>5-phospho-alpha-D-ribose 1-diphosphate + nicotinate + ATP + H2O = nicotinate beta-D-ribonucleotide + ADP + phosphate + diphosphate</text>
        <dbReference type="Rhea" id="RHEA:36163"/>
        <dbReference type="ChEBI" id="CHEBI:15377"/>
        <dbReference type="ChEBI" id="CHEBI:30616"/>
        <dbReference type="ChEBI" id="CHEBI:32544"/>
        <dbReference type="ChEBI" id="CHEBI:33019"/>
        <dbReference type="ChEBI" id="CHEBI:43474"/>
        <dbReference type="ChEBI" id="CHEBI:57502"/>
        <dbReference type="ChEBI" id="CHEBI:58017"/>
        <dbReference type="ChEBI" id="CHEBI:456216"/>
        <dbReference type="EC" id="6.3.4.21"/>
    </reaction>
</comment>
<keyword evidence="14" id="KW-0328">Glycosyltransferase</keyword>
<dbReference type="InterPro" id="IPR006405">
    <property type="entry name" value="Nic_PRibTrfase_pncB"/>
</dbReference>
<dbReference type="PANTHER" id="PTHR11098:SF1">
    <property type="entry name" value="NICOTINATE PHOSPHORIBOSYLTRANSFERASE"/>
    <property type="match status" value="1"/>
</dbReference>